<accession>A0ABW5JJD5</accession>
<sequence length="403" mass="45553">MAILKPFKAWRPKPELAPQVACVPYDVVNTQEAKELARGNPKSFLHVIRPEIGLPESTSVYSAEVYEKGRENLYELLNSSAFIQEEQNSLYIYRLIMDGRSQTGIYGCVSVEDYDNEVIVKHELTRPNKEDDRTKHILTQQAHAEPVMMTFRDNASITSVMNEHMENNDPIYDFTAEDDVKHTIWKADNNETLVEAFKNIPNIYIADGHHRCASAARAAKEQASQNPTHDGTEAYNFFPAVLVPMDQIKILAYNRIIFSIPDNFLEKLQEDFDLERKAKPVPTGKGMISLYLNENWYGLTLKDPVKNDPASKLDITLLQDQILEPLLGIKDQRTDPNIDFVGGIRGTGELEKLVDNGEAALGISMYPTSIEELVKVSDAGLLMPPKSTWFEPKLRSGLLIHTF</sequence>
<dbReference type="PIRSF" id="PIRSF033563">
    <property type="entry name" value="UCP033563"/>
    <property type="match status" value="1"/>
</dbReference>
<gene>
    <name evidence="1" type="ORF">ACFSVN_05285</name>
</gene>
<dbReference type="InterPro" id="IPR008323">
    <property type="entry name" value="UCP033563"/>
</dbReference>
<protein>
    <submittedName>
        <fullName evidence="1">DUF1015 domain-containing protein</fullName>
    </submittedName>
</protein>
<dbReference type="RefSeq" id="WP_390299636.1">
    <property type="nucleotide sequence ID" value="NZ_JBHULI010000022.1"/>
</dbReference>
<proteinExistence type="predicted"/>
<reference evidence="2" key="1">
    <citation type="journal article" date="2019" name="Int. J. Syst. Evol. Microbiol.">
        <title>The Global Catalogue of Microorganisms (GCM) 10K type strain sequencing project: providing services to taxonomists for standard genome sequencing and annotation.</title>
        <authorList>
            <consortium name="The Broad Institute Genomics Platform"/>
            <consortium name="The Broad Institute Genome Sequencing Center for Infectious Disease"/>
            <person name="Wu L."/>
            <person name="Ma J."/>
        </authorList>
    </citation>
    <scope>NUCLEOTIDE SEQUENCE [LARGE SCALE GENOMIC DNA]</scope>
    <source>
        <strain evidence="2">KCTC 52042</strain>
    </source>
</reference>
<organism evidence="1 2">
    <name type="scientific">Gracilimonas halophila</name>
    <dbReference type="NCBI Taxonomy" id="1834464"/>
    <lineage>
        <taxon>Bacteria</taxon>
        <taxon>Pseudomonadati</taxon>
        <taxon>Balneolota</taxon>
        <taxon>Balneolia</taxon>
        <taxon>Balneolales</taxon>
        <taxon>Balneolaceae</taxon>
        <taxon>Gracilimonas</taxon>
    </lineage>
</organism>
<evidence type="ECO:0000313" key="1">
    <source>
        <dbReference type="EMBL" id="MFD2531850.1"/>
    </source>
</evidence>
<dbReference type="PANTHER" id="PTHR36454">
    <property type="entry name" value="LMO2823 PROTEIN"/>
    <property type="match status" value="1"/>
</dbReference>
<dbReference type="Pfam" id="PF06245">
    <property type="entry name" value="DUF1015"/>
    <property type="match status" value="1"/>
</dbReference>
<dbReference type="PANTHER" id="PTHR36454:SF1">
    <property type="entry name" value="DUF1015 DOMAIN-CONTAINING PROTEIN"/>
    <property type="match status" value="1"/>
</dbReference>
<dbReference type="EMBL" id="JBHULI010000022">
    <property type="protein sequence ID" value="MFD2531850.1"/>
    <property type="molecule type" value="Genomic_DNA"/>
</dbReference>
<evidence type="ECO:0000313" key="2">
    <source>
        <dbReference type="Proteomes" id="UP001597460"/>
    </source>
</evidence>
<comment type="caution">
    <text evidence="1">The sequence shown here is derived from an EMBL/GenBank/DDBJ whole genome shotgun (WGS) entry which is preliminary data.</text>
</comment>
<dbReference type="Proteomes" id="UP001597460">
    <property type="component" value="Unassembled WGS sequence"/>
</dbReference>
<name>A0ABW5JJD5_9BACT</name>
<keyword evidence="2" id="KW-1185">Reference proteome</keyword>